<gene>
    <name evidence="2" type="ORF">OEA41_010680</name>
</gene>
<organism evidence="2 3">
    <name type="scientific">Lepraria neglecta</name>
    <dbReference type="NCBI Taxonomy" id="209136"/>
    <lineage>
        <taxon>Eukaryota</taxon>
        <taxon>Fungi</taxon>
        <taxon>Dikarya</taxon>
        <taxon>Ascomycota</taxon>
        <taxon>Pezizomycotina</taxon>
        <taxon>Lecanoromycetes</taxon>
        <taxon>OSLEUM clade</taxon>
        <taxon>Lecanoromycetidae</taxon>
        <taxon>Lecanorales</taxon>
        <taxon>Lecanorineae</taxon>
        <taxon>Stereocaulaceae</taxon>
        <taxon>Lepraria</taxon>
    </lineage>
</organism>
<dbReference type="EMBL" id="JASNWA010000011">
    <property type="protein sequence ID" value="KAK3167553.1"/>
    <property type="molecule type" value="Genomic_DNA"/>
</dbReference>
<protein>
    <submittedName>
        <fullName evidence="2">Uncharacterized protein</fullName>
    </submittedName>
</protein>
<evidence type="ECO:0000313" key="2">
    <source>
        <dbReference type="EMBL" id="KAK3167553.1"/>
    </source>
</evidence>
<sequence>MVVHSTDAAESATVQWSGLQNTLEYAESDVLTLLDCCAAASSVAGAGSGVTEVIAACGFETWAPLVGEHSFTRSLIDELRYWSYGPPLSVAMLHNKVLSRIKYWKPRFGASGDHERRKTPIYMILANEGKQRSIELKPLPSQFDLAAELPSSLTQVSSSNSSTYPELPGSDNEIAPDSSHSDLENQCSPKVLISVALEEDQWLLTSAWADWLRSIPAIVKDAHVEGVLKSNSVLILMSISVAVWNLLPKDPAITFVGFVKSWGLFNDKPLPRPAEGFKGKDKNSLGSMRSAKDDRRASLPLHDKVDDDESIEWINSSKWADWLDATPGLVKFAYLETAYEENPLKKSKAEKIRFVLSETYEDRQ</sequence>
<comment type="caution">
    <text evidence="2">The sequence shown here is derived from an EMBL/GenBank/DDBJ whole genome shotgun (WGS) entry which is preliminary data.</text>
</comment>
<keyword evidence="3" id="KW-1185">Reference proteome</keyword>
<accession>A0AAD9YZF0</accession>
<feature type="region of interest" description="Disordered" evidence="1">
    <location>
        <begin position="154"/>
        <end position="183"/>
    </location>
</feature>
<proteinExistence type="predicted"/>
<evidence type="ECO:0000256" key="1">
    <source>
        <dbReference type="SAM" id="MobiDB-lite"/>
    </source>
</evidence>
<name>A0AAD9YZF0_9LECA</name>
<dbReference type="AlphaFoldDB" id="A0AAD9YZF0"/>
<reference evidence="2" key="1">
    <citation type="submission" date="2022-11" db="EMBL/GenBank/DDBJ databases">
        <title>Chromosomal genome sequence assembly and mating type (MAT) locus characterization of the leprose asexual lichenized fungus Lepraria neglecta (Nyl.) Erichsen.</title>
        <authorList>
            <person name="Allen J.L."/>
            <person name="Pfeffer B."/>
        </authorList>
    </citation>
    <scope>NUCLEOTIDE SEQUENCE</scope>
    <source>
        <strain evidence="2">Allen 5258</strain>
    </source>
</reference>
<dbReference type="Proteomes" id="UP001276659">
    <property type="component" value="Unassembled WGS sequence"/>
</dbReference>
<feature type="region of interest" description="Disordered" evidence="1">
    <location>
        <begin position="274"/>
        <end position="296"/>
    </location>
</feature>
<evidence type="ECO:0000313" key="3">
    <source>
        <dbReference type="Proteomes" id="UP001276659"/>
    </source>
</evidence>